<gene>
    <name evidence="1" type="ORF">METZ01_LOCUS121099</name>
</gene>
<dbReference type="AlphaFoldDB" id="A0A381XU61"/>
<name>A0A381XU61_9ZZZZ</name>
<feature type="non-terminal residue" evidence="1">
    <location>
        <position position="189"/>
    </location>
</feature>
<dbReference type="EMBL" id="UINC01016383">
    <property type="protein sequence ID" value="SVA68245.1"/>
    <property type="molecule type" value="Genomic_DNA"/>
</dbReference>
<sequence length="189" mass="21039">MSKYTLTATTDTNFIELGRVNQGLIELEVTRPIYSHIENTLAQRTFDANGDFVLNQFTHSFREHLNDGTFNRGFYEEWEGGDESKFVMQISPGKAYVKGYSIDKTGTTNLNLNKARTTESLTNANTPARLGNKLRINAQHGYPEFGDSTATSSYSPIQIFDTAVAIPGTLETYADASNVGHIGWSRVRN</sequence>
<proteinExistence type="predicted"/>
<accession>A0A381XU61</accession>
<reference evidence="1" key="1">
    <citation type="submission" date="2018-05" db="EMBL/GenBank/DDBJ databases">
        <authorList>
            <person name="Lanie J.A."/>
            <person name="Ng W.-L."/>
            <person name="Kazmierczak K.M."/>
            <person name="Andrzejewski T.M."/>
            <person name="Davidsen T.M."/>
            <person name="Wayne K.J."/>
            <person name="Tettelin H."/>
            <person name="Glass J.I."/>
            <person name="Rusch D."/>
            <person name="Podicherti R."/>
            <person name="Tsui H.-C.T."/>
            <person name="Winkler M.E."/>
        </authorList>
    </citation>
    <scope>NUCLEOTIDE SEQUENCE</scope>
</reference>
<evidence type="ECO:0000313" key="1">
    <source>
        <dbReference type="EMBL" id="SVA68245.1"/>
    </source>
</evidence>
<organism evidence="1">
    <name type="scientific">marine metagenome</name>
    <dbReference type="NCBI Taxonomy" id="408172"/>
    <lineage>
        <taxon>unclassified sequences</taxon>
        <taxon>metagenomes</taxon>
        <taxon>ecological metagenomes</taxon>
    </lineage>
</organism>
<protein>
    <submittedName>
        <fullName evidence="1">Uncharacterized protein</fullName>
    </submittedName>
</protein>